<feature type="domain" description="Major facilitator superfamily (MFS) profile" evidence="8">
    <location>
        <begin position="65"/>
        <end position="493"/>
    </location>
</feature>
<feature type="transmembrane region" description="Helical" evidence="7">
    <location>
        <begin position="225"/>
        <end position="245"/>
    </location>
</feature>
<feature type="transmembrane region" description="Helical" evidence="7">
    <location>
        <begin position="379"/>
        <end position="397"/>
    </location>
</feature>
<evidence type="ECO:0000256" key="1">
    <source>
        <dbReference type="ARBA" id="ARBA00004141"/>
    </source>
</evidence>
<evidence type="ECO:0000256" key="7">
    <source>
        <dbReference type="SAM" id="Phobius"/>
    </source>
</evidence>
<feature type="transmembrane region" description="Helical" evidence="7">
    <location>
        <begin position="189"/>
        <end position="213"/>
    </location>
</feature>
<dbReference type="EMBL" id="BDRX01000164">
    <property type="protein sequence ID" value="GBF99609.1"/>
    <property type="molecule type" value="Genomic_DNA"/>
</dbReference>
<feature type="transmembrane region" description="Helical" evidence="7">
    <location>
        <begin position="156"/>
        <end position="177"/>
    </location>
</feature>
<evidence type="ECO:0000313" key="10">
    <source>
        <dbReference type="Proteomes" id="UP000247498"/>
    </source>
</evidence>
<dbReference type="SUPFAM" id="SSF103473">
    <property type="entry name" value="MFS general substrate transporter"/>
    <property type="match status" value="1"/>
</dbReference>
<dbReference type="InterPro" id="IPR036259">
    <property type="entry name" value="MFS_trans_sf"/>
</dbReference>
<dbReference type="Pfam" id="PF07690">
    <property type="entry name" value="MFS_1"/>
    <property type="match status" value="1"/>
</dbReference>
<proteinExistence type="predicted"/>
<evidence type="ECO:0000256" key="2">
    <source>
        <dbReference type="ARBA" id="ARBA00022448"/>
    </source>
</evidence>
<accession>A0A2V0PJ87</accession>
<evidence type="ECO:0000256" key="3">
    <source>
        <dbReference type="ARBA" id="ARBA00022692"/>
    </source>
</evidence>
<feature type="transmembrane region" description="Helical" evidence="7">
    <location>
        <begin position="131"/>
        <end position="150"/>
    </location>
</feature>
<comment type="caution">
    <text evidence="9">The sequence shown here is derived from an EMBL/GenBank/DDBJ whole genome shotgun (WGS) entry which is preliminary data.</text>
</comment>
<keyword evidence="10" id="KW-1185">Reference proteome</keyword>
<feature type="transmembrane region" description="Helical" evidence="7">
    <location>
        <begin position="467"/>
        <end position="488"/>
    </location>
</feature>
<evidence type="ECO:0000256" key="6">
    <source>
        <dbReference type="SAM" id="MobiDB-lite"/>
    </source>
</evidence>
<dbReference type="STRING" id="307507.A0A2V0PJ87"/>
<keyword evidence="5 7" id="KW-0472">Membrane</keyword>
<dbReference type="GO" id="GO:0022857">
    <property type="term" value="F:transmembrane transporter activity"/>
    <property type="evidence" value="ECO:0007669"/>
    <property type="project" value="InterPro"/>
</dbReference>
<keyword evidence="3 7" id="KW-0812">Transmembrane</keyword>
<name>A0A2V0PJ87_9CHLO</name>
<evidence type="ECO:0000256" key="4">
    <source>
        <dbReference type="ARBA" id="ARBA00022989"/>
    </source>
</evidence>
<keyword evidence="2" id="KW-0813">Transport</keyword>
<reference evidence="9 10" key="1">
    <citation type="journal article" date="2018" name="Sci. Rep.">
        <title>Raphidocelis subcapitata (=Pseudokirchneriella subcapitata) provides an insight into genome evolution and environmental adaptations in the Sphaeropleales.</title>
        <authorList>
            <person name="Suzuki S."/>
            <person name="Yamaguchi H."/>
            <person name="Nakajima N."/>
            <person name="Kawachi M."/>
        </authorList>
    </citation>
    <scope>NUCLEOTIDE SEQUENCE [LARGE SCALE GENOMIC DNA]</scope>
    <source>
        <strain evidence="9 10">NIES-35</strain>
    </source>
</reference>
<evidence type="ECO:0000259" key="8">
    <source>
        <dbReference type="PROSITE" id="PS50850"/>
    </source>
</evidence>
<feature type="transmembrane region" description="Helical" evidence="7">
    <location>
        <begin position="403"/>
        <end position="426"/>
    </location>
</feature>
<dbReference type="PANTHER" id="PTHR43791">
    <property type="entry name" value="PERMEASE-RELATED"/>
    <property type="match status" value="1"/>
</dbReference>
<dbReference type="PANTHER" id="PTHR43791:SF36">
    <property type="entry name" value="TRANSPORTER, PUTATIVE (AFU_ORTHOLOGUE AFUA_6G08340)-RELATED"/>
    <property type="match status" value="1"/>
</dbReference>
<dbReference type="InterPro" id="IPR020846">
    <property type="entry name" value="MFS_dom"/>
</dbReference>
<feature type="transmembrane region" description="Helical" evidence="7">
    <location>
        <begin position="98"/>
        <end position="119"/>
    </location>
</feature>
<protein>
    <submittedName>
        <fullName evidence="9">MFS transporter</fullName>
    </submittedName>
</protein>
<organism evidence="9 10">
    <name type="scientific">Raphidocelis subcapitata</name>
    <dbReference type="NCBI Taxonomy" id="307507"/>
    <lineage>
        <taxon>Eukaryota</taxon>
        <taxon>Viridiplantae</taxon>
        <taxon>Chlorophyta</taxon>
        <taxon>core chlorophytes</taxon>
        <taxon>Chlorophyceae</taxon>
        <taxon>CS clade</taxon>
        <taxon>Sphaeropleales</taxon>
        <taxon>Selenastraceae</taxon>
        <taxon>Raphidocelis</taxon>
    </lineage>
</organism>
<keyword evidence="4 7" id="KW-1133">Transmembrane helix</keyword>
<dbReference type="InterPro" id="IPR011701">
    <property type="entry name" value="MFS"/>
</dbReference>
<dbReference type="AlphaFoldDB" id="A0A2V0PJ87"/>
<dbReference type="OrthoDB" id="196786at2759"/>
<sequence>MGPPRAGQDPAQPLDAPQDGVLGGTASGPALQPAHSGEGCEPEAAAPPPANPDLESALRKVGSRVIPLCFSVALMNHLDRSNLAYASLALNRDNNFDAHIYSVGAALFFVTFAVFQVPANLVMVRVGFRPWLAFLLVAWGIVAVCFMFISSAWSFYLLRLLLGVFEAGAFPAMWYALSVFFPRRRITKPYAYLTIGIMVANVIGSPLATGLLAMDGLGGLRGWQWLFLVEGLPSILLGLVIFLMLPNSIASARFLTPPEREALAAEVALDHVPGPLANDLRGAMALLGATLRNGYIWMSGLCGALTSVASHTYLAYTPIIISNLLAGTALSSKSSVAAGAGNKSLLPVALALVPYSLASATSFVVAASSQRRDEQFWHVCGPLLSAGVILALFPPLAKAAIPAGFLSLSISLALAAAANGPAMALVSRLCKGPEAVVALPLFSSFSVIGGIVGPLLTGALMGRLGGFTFVTIIMGSLMVATGLLVIVLRAWVMHDGGLPDGGVAQRTPGKPSLRGPSRIVPPGLPSAADDVCVLGRTVHRAPAAAKADAV</sequence>
<feature type="transmembrane region" description="Helical" evidence="7">
    <location>
        <begin position="438"/>
        <end position="461"/>
    </location>
</feature>
<comment type="subcellular location">
    <subcellularLocation>
        <location evidence="1">Membrane</location>
        <topology evidence="1">Multi-pass membrane protein</topology>
    </subcellularLocation>
</comment>
<evidence type="ECO:0000256" key="5">
    <source>
        <dbReference type="ARBA" id="ARBA00023136"/>
    </source>
</evidence>
<dbReference type="Proteomes" id="UP000247498">
    <property type="component" value="Unassembled WGS sequence"/>
</dbReference>
<dbReference type="PROSITE" id="PS50850">
    <property type="entry name" value="MFS"/>
    <property type="match status" value="1"/>
</dbReference>
<feature type="region of interest" description="Disordered" evidence="6">
    <location>
        <begin position="1"/>
        <end position="53"/>
    </location>
</feature>
<dbReference type="Gene3D" id="1.20.1250.20">
    <property type="entry name" value="MFS general substrate transporter like domains"/>
    <property type="match status" value="2"/>
</dbReference>
<dbReference type="InParanoid" id="A0A2V0PJ87"/>
<feature type="transmembrane region" description="Helical" evidence="7">
    <location>
        <begin position="344"/>
        <end position="367"/>
    </location>
</feature>
<evidence type="ECO:0000313" key="9">
    <source>
        <dbReference type="EMBL" id="GBF99609.1"/>
    </source>
</evidence>
<feature type="transmembrane region" description="Helical" evidence="7">
    <location>
        <begin position="313"/>
        <end position="332"/>
    </location>
</feature>
<gene>
    <name evidence="9" type="ORF">Rsub_12073</name>
</gene>
<dbReference type="GO" id="GO:0016020">
    <property type="term" value="C:membrane"/>
    <property type="evidence" value="ECO:0007669"/>
    <property type="project" value="UniProtKB-SubCell"/>
</dbReference>
<dbReference type="FunFam" id="1.20.1250.20:FF:000018">
    <property type="entry name" value="MFS transporter permease"/>
    <property type="match status" value="1"/>
</dbReference>